<evidence type="ECO:0000256" key="1">
    <source>
        <dbReference type="ARBA" id="ARBA00022723"/>
    </source>
</evidence>
<accession>A0A6A6SJ74</accession>
<gene>
    <name evidence="5" type="ORF">P280DRAFT_525000</name>
</gene>
<feature type="domain" description="RanBP2-type" evidence="4">
    <location>
        <begin position="98"/>
        <end position="117"/>
    </location>
</feature>
<dbReference type="AlphaFoldDB" id="A0A6A6SJ74"/>
<reference evidence="5" key="1">
    <citation type="journal article" date="2020" name="Stud. Mycol.">
        <title>101 Dothideomycetes genomes: a test case for predicting lifestyles and emergence of pathogens.</title>
        <authorList>
            <person name="Haridas S."/>
            <person name="Albert R."/>
            <person name="Binder M."/>
            <person name="Bloem J."/>
            <person name="Labutti K."/>
            <person name="Salamov A."/>
            <person name="Andreopoulos B."/>
            <person name="Baker S."/>
            <person name="Barry K."/>
            <person name="Bills G."/>
            <person name="Bluhm B."/>
            <person name="Cannon C."/>
            <person name="Castanera R."/>
            <person name="Culley D."/>
            <person name="Daum C."/>
            <person name="Ezra D."/>
            <person name="Gonzalez J."/>
            <person name="Henrissat B."/>
            <person name="Kuo A."/>
            <person name="Liang C."/>
            <person name="Lipzen A."/>
            <person name="Lutzoni F."/>
            <person name="Magnuson J."/>
            <person name="Mondo S."/>
            <person name="Nolan M."/>
            <person name="Ohm R."/>
            <person name="Pangilinan J."/>
            <person name="Park H.-J."/>
            <person name="Ramirez L."/>
            <person name="Alfaro M."/>
            <person name="Sun H."/>
            <person name="Tritt A."/>
            <person name="Yoshinaga Y."/>
            <person name="Zwiers L.-H."/>
            <person name="Turgeon B."/>
            <person name="Goodwin S."/>
            <person name="Spatafora J."/>
            <person name="Crous P."/>
            <person name="Grigoriev I."/>
        </authorList>
    </citation>
    <scope>NUCLEOTIDE SEQUENCE</scope>
    <source>
        <strain evidence="5">CBS 473.64</strain>
    </source>
</reference>
<protein>
    <recommendedName>
        <fullName evidence="4">RanBP2-type domain-containing protein</fullName>
    </recommendedName>
</protein>
<dbReference type="InterPro" id="IPR001876">
    <property type="entry name" value="Znf_RanBP2"/>
</dbReference>
<dbReference type="Proteomes" id="UP000799753">
    <property type="component" value="Unassembled WGS sequence"/>
</dbReference>
<evidence type="ECO:0000256" key="3">
    <source>
        <dbReference type="ARBA" id="ARBA00022833"/>
    </source>
</evidence>
<name>A0A6A6SJ74_9PLEO</name>
<dbReference type="EMBL" id="MU006776">
    <property type="protein sequence ID" value="KAF2646274.1"/>
    <property type="molecule type" value="Genomic_DNA"/>
</dbReference>
<keyword evidence="3" id="KW-0862">Zinc</keyword>
<organism evidence="5 6">
    <name type="scientific">Massarina eburnea CBS 473.64</name>
    <dbReference type="NCBI Taxonomy" id="1395130"/>
    <lineage>
        <taxon>Eukaryota</taxon>
        <taxon>Fungi</taxon>
        <taxon>Dikarya</taxon>
        <taxon>Ascomycota</taxon>
        <taxon>Pezizomycotina</taxon>
        <taxon>Dothideomycetes</taxon>
        <taxon>Pleosporomycetidae</taxon>
        <taxon>Pleosporales</taxon>
        <taxon>Massarineae</taxon>
        <taxon>Massarinaceae</taxon>
        <taxon>Massarina</taxon>
    </lineage>
</organism>
<keyword evidence="2" id="KW-0863">Zinc-finger</keyword>
<sequence>MNQLSSVPKDMWVCCECKEGNLVALANERCPVCSHARCGTCINPDQKYYWATSITSLDEHDLCSTHPTHHHYPTYDFTPPRYNIPASNYTSTASNDTWYCSECGALNLDHYDRCPVCGQGTKSIMAFDQENSYTTLGGAGSPAAGSWVCGNCGAANSSLTPDHCPACGAYR</sequence>
<evidence type="ECO:0000259" key="4">
    <source>
        <dbReference type="PROSITE" id="PS01358"/>
    </source>
</evidence>
<evidence type="ECO:0000313" key="5">
    <source>
        <dbReference type="EMBL" id="KAF2646274.1"/>
    </source>
</evidence>
<evidence type="ECO:0000256" key="2">
    <source>
        <dbReference type="ARBA" id="ARBA00022771"/>
    </source>
</evidence>
<proteinExistence type="predicted"/>
<dbReference type="OrthoDB" id="3779970at2759"/>
<dbReference type="SMART" id="SM00547">
    <property type="entry name" value="ZnF_RBZ"/>
    <property type="match status" value="2"/>
</dbReference>
<dbReference type="GO" id="GO:0008270">
    <property type="term" value="F:zinc ion binding"/>
    <property type="evidence" value="ECO:0007669"/>
    <property type="project" value="UniProtKB-KW"/>
</dbReference>
<keyword evidence="6" id="KW-1185">Reference proteome</keyword>
<evidence type="ECO:0000313" key="6">
    <source>
        <dbReference type="Proteomes" id="UP000799753"/>
    </source>
</evidence>
<dbReference type="PROSITE" id="PS01358">
    <property type="entry name" value="ZF_RANBP2_1"/>
    <property type="match status" value="1"/>
</dbReference>
<keyword evidence="1" id="KW-0479">Metal-binding</keyword>